<reference evidence="1" key="1">
    <citation type="submission" date="2017-07" db="EMBL/GenBank/DDBJ databases">
        <title>Taro Niue Genome Assembly and Annotation.</title>
        <authorList>
            <person name="Atibalentja N."/>
            <person name="Keating K."/>
            <person name="Fields C.J."/>
        </authorList>
    </citation>
    <scope>NUCLEOTIDE SEQUENCE</scope>
    <source>
        <strain evidence="1">Niue_2</strain>
        <tissue evidence="1">Leaf</tissue>
    </source>
</reference>
<dbReference type="AlphaFoldDB" id="A0A843UIN7"/>
<name>A0A843UIN7_COLES</name>
<keyword evidence="2" id="KW-1185">Reference proteome</keyword>
<accession>A0A843UIN7</accession>
<dbReference type="Proteomes" id="UP000652761">
    <property type="component" value="Unassembled WGS sequence"/>
</dbReference>
<evidence type="ECO:0000313" key="1">
    <source>
        <dbReference type="EMBL" id="MQL81916.1"/>
    </source>
</evidence>
<dbReference type="EMBL" id="NMUH01000596">
    <property type="protein sequence ID" value="MQL81916.1"/>
    <property type="molecule type" value="Genomic_DNA"/>
</dbReference>
<comment type="caution">
    <text evidence="1">The sequence shown here is derived from an EMBL/GenBank/DDBJ whole genome shotgun (WGS) entry which is preliminary data.</text>
</comment>
<sequence>MYTCLSKKCTRKSVIKQCREPAAAERRSCRASEFFPIREDRDPSAAIPLPIGDGGTHLPSARRRRRHLPLQVYQEMEDANFCSESQLVPSESLQRESVDDLSQIFQDAYFPDFLCMFN</sequence>
<gene>
    <name evidence="1" type="ORF">Taro_014386</name>
</gene>
<evidence type="ECO:0000313" key="2">
    <source>
        <dbReference type="Proteomes" id="UP000652761"/>
    </source>
</evidence>
<protein>
    <submittedName>
        <fullName evidence="1">Uncharacterized protein</fullName>
    </submittedName>
</protein>
<proteinExistence type="predicted"/>
<organism evidence="1 2">
    <name type="scientific">Colocasia esculenta</name>
    <name type="common">Wild taro</name>
    <name type="synonym">Arum esculentum</name>
    <dbReference type="NCBI Taxonomy" id="4460"/>
    <lineage>
        <taxon>Eukaryota</taxon>
        <taxon>Viridiplantae</taxon>
        <taxon>Streptophyta</taxon>
        <taxon>Embryophyta</taxon>
        <taxon>Tracheophyta</taxon>
        <taxon>Spermatophyta</taxon>
        <taxon>Magnoliopsida</taxon>
        <taxon>Liliopsida</taxon>
        <taxon>Araceae</taxon>
        <taxon>Aroideae</taxon>
        <taxon>Colocasieae</taxon>
        <taxon>Colocasia</taxon>
    </lineage>
</organism>